<evidence type="ECO:0000256" key="1">
    <source>
        <dbReference type="SAM" id="MobiDB-lite"/>
    </source>
</evidence>
<dbReference type="EMBL" id="CM026424">
    <property type="protein sequence ID" value="KAG0581550.1"/>
    <property type="molecule type" value="Genomic_DNA"/>
</dbReference>
<reference evidence="2" key="1">
    <citation type="submission" date="2020-06" db="EMBL/GenBank/DDBJ databases">
        <title>WGS assembly of Ceratodon purpureus strain R40.</title>
        <authorList>
            <person name="Carey S.B."/>
            <person name="Jenkins J."/>
            <person name="Shu S."/>
            <person name="Lovell J.T."/>
            <person name="Sreedasyam A."/>
            <person name="Maumus F."/>
            <person name="Tiley G.P."/>
            <person name="Fernandez-Pozo N."/>
            <person name="Barry K."/>
            <person name="Chen C."/>
            <person name="Wang M."/>
            <person name="Lipzen A."/>
            <person name="Daum C."/>
            <person name="Saski C.A."/>
            <person name="Payton A.C."/>
            <person name="Mcbreen J.C."/>
            <person name="Conrad R.E."/>
            <person name="Kollar L.M."/>
            <person name="Olsson S."/>
            <person name="Huttunen S."/>
            <person name="Landis J.B."/>
            <person name="Wickett N.J."/>
            <person name="Johnson M.G."/>
            <person name="Rensing S.A."/>
            <person name="Grimwood J."/>
            <person name="Schmutz J."/>
            <person name="Mcdaniel S.F."/>
        </authorList>
    </citation>
    <scope>NUCLEOTIDE SEQUENCE</scope>
    <source>
        <strain evidence="2">R40</strain>
    </source>
</reference>
<accession>A0A8T0ICS8</accession>
<feature type="region of interest" description="Disordered" evidence="1">
    <location>
        <begin position="27"/>
        <end position="49"/>
    </location>
</feature>
<comment type="caution">
    <text evidence="2">The sequence shown here is derived from an EMBL/GenBank/DDBJ whole genome shotgun (WGS) entry which is preliminary data.</text>
</comment>
<keyword evidence="3" id="KW-1185">Reference proteome</keyword>
<dbReference type="Proteomes" id="UP000822688">
    <property type="component" value="Chromosome 4"/>
</dbReference>
<gene>
    <name evidence="2" type="ORF">KC19_4G260500</name>
</gene>
<evidence type="ECO:0000313" key="2">
    <source>
        <dbReference type="EMBL" id="KAG0581550.1"/>
    </source>
</evidence>
<organism evidence="2 3">
    <name type="scientific">Ceratodon purpureus</name>
    <name type="common">Fire moss</name>
    <name type="synonym">Dicranum purpureum</name>
    <dbReference type="NCBI Taxonomy" id="3225"/>
    <lineage>
        <taxon>Eukaryota</taxon>
        <taxon>Viridiplantae</taxon>
        <taxon>Streptophyta</taxon>
        <taxon>Embryophyta</taxon>
        <taxon>Bryophyta</taxon>
        <taxon>Bryophytina</taxon>
        <taxon>Bryopsida</taxon>
        <taxon>Dicranidae</taxon>
        <taxon>Pseudoditrichales</taxon>
        <taxon>Ditrichaceae</taxon>
        <taxon>Ceratodon</taxon>
    </lineage>
</organism>
<sequence>MTWTAQPPENMNSLQTTHTDRDTHIHIHSHRQTDSLSLSGHHPRRKPKHTKLQHSIATGLLLITSLPRIRHNTHTRRRLTIPGHSTPTTSHDVTRIPLSLGVSFFFGSIRDDEREDTRRGVDRILDHV</sequence>
<name>A0A8T0ICS8_CERPU</name>
<dbReference type="AlphaFoldDB" id="A0A8T0ICS8"/>
<proteinExistence type="predicted"/>
<evidence type="ECO:0000313" key="3">
    <source>
        <dbReference type="Proteomes" id="UP000822688"/>
    </source>
</evidence>
<protein>
    <submittedName>
        <fullName evidence="2">Uncharacterized protein</fullName>
    </submittedName>
</protein>